<accession>A0ABV3N834</accession>
<evidence type="ECO:0000313" key="2">
    <source>
        <dbReference type="EMBL" id="MEW5291969.1"/>
    </source>
</evidence>
<gene>
    <name evidence="2" type="ORF">ABW286_22795</name>
</gene>
<dbReference type="Proteomes" id="UP001554567">
    <property type="component" value="Unassembled WGS sequence"/>
</dbReference>
<dbReference type="EMBL" id="JBFKZN010000024">
    <property type="protein sequence ID" value="MEW5291969.1"/>
    <property type="molecule type" value="Genomic_DNA"/>
</dbReference>
<dbReference type="Pfam" id="PF05732">
    <property type="entry name" value="RepL"/>
    <property type="match status" value="1"/>
</dbReference>
<proteinExistence type="predicted"/>
<name>A0ABV3N834_9GAMM</name>
<evidence type="ECO:0000313" key="3">
    <source>
        <dbReference type="Proteomes" id="UP001554567"/>
    </source>
</evidence>
<sequence>MSLQRYKTNPFLDTMIVPVRGQKVQISRLGKDENILVNQSTGEIHGTHVTTYRKVDSEQFVKLFTANIAMTFELSSAGIKSFGVLLWTVQNKALSKDEVDLDSYALDEFSEHHKESEPPLKISHATFKRGINELERAQIIAKTLRKGRYFINPNFVFNGDRVAFTTMIERKNTIERSIGSDEIENY</sequence>
<protein>
    <submittedName>
        <fullName evidence="2">Replication/maintenance protein RepL</fullName>
    </submittedName>
</protein>
<evidence type="ECO:0000259" key="1">
    <source>
        <dbReference type="Pfam" id="PF05732"/>
    </source>
</evidence>
<organism evidence="2 3">
    <name type="scientific">Erwinia papayae</name>
    <dbReference type="NCBI Taxonomy" id="206499"/>
    <lineage>
        <taxon>Bacteria</taxon>
        <taxon>Pseudomonadati</taxon>
        <taxon>Pseudomonadota</taxon>
        <taxon>Gammaproteobacteria</taxon>
        <taxon>Enterobacterales</taxon>
        <taxon>Erwiniaceae</taxon>
        <taxon>Erwinia</taxon>
    </lineage>
</organism>
<comment type="caution">
    <text evidence="2">The sequence shown here is derived from an EMBL/GenBank/DDBJ whole genome shotgun (WGS) entry which is preliminary data.</text>
</comment>
<keyword evidence="3" id="KW-1185">Reference proteome</keyword>
<feature type="domain" description="Plasmid replication protein RepL" evidence="1">
    <location>
        <begin position="34"/>
        <end position="163"/>
    </location>
</feature>
<dbReference type="InterPro" id="IPR008813">
    <property type="entry name" value="Plasmid_replication_RepL"/>
</dbReference>
<reference evidence="2 3" key="1">
    <citation type="submission" date="2024-07" db="EMBL/GenBank/DDBJ databases">
        <authorList>
            <person name="Dulla G.F.J."/>
            <person name="Delorm J.G."/>
        </authorList>
    </citation>
    <scope>NUCLEOTIDE SEQUENCE [LARGE SCALE GENOMIC DNA]</scope>
    <source>
        <strain evidence="2 3">JGD 233</strain>
    </source>
</reference>
<dbReference type="RefSeq" id="WP_367168787.1">
    <property type="nucleotide sequence ID" value="NZ_JBFKZN010000024.1"/>
</dbReference>